<dbReference type="InParanoid" id="A0A0D0AYF7"/>
<feature type="transmembrane region" description="Helical" evidence="1">
    <location>
        <begin position="39"/>
        <end position="60"/>
    </location>
</feature>
<reference evidence="2 3" key="1">
    <citation type="submission" date="2014-04" db="EMBL/GenBank/DDBJ databases">
        <authorList>
            <consortium name="DOE Joint Genome Institute"/>
            <person name="Kuo A."/>
            <person name="Ruytinx J."/>
            <person name="Rineau F."/>
            <person name="Colpaert J."/>
            <person name="Kohler A."/>
            <person name="Nagy L.G."/>
            <person name="Floudas D."/>
            <person name="Copeland A."/>
            <person name="Barry K.W."/>
            <person name="Cichocki N."/>
            <person name="Veneault-Fourrey C."/>
            <person name="LaButti K."/>
            <person name="Lindquist E.A."/>
            <person name="Lipzen A."/>
            <person name="Lundell T."/>
            <person name="Morin E."/>
            <person name="Murat C."/>
            <person name="Sun H."/>
            <person name="Tunlid A."/>
            <person name="Henrissat B."/>
            <person name="Grigoriev I.V."/>
            <person name="Hibbett D.S."/>
            <person name="Martin F."/>
            <person name="Nordberg H.P."/>
            <person name="Cantor M.N."/>
            <person name="Hua S.X."/>
        </authorList>
    </citation>
    <scope>NUCLEOTIDE SEQUENCE [LARGE SCALE GENOMIC DNA]</scope>
    <source>
        <strain evidence="2 3">UH-Slu-Lm8-n1</strain>
    </source>
</reference>
<evidence type="ECO:0000313" key="3">
    <source>
        <dbReference type="Proteomes" id="UP000054485"/>
    </source>
</evidence>
<proteinExistence type="predicted"/>
<dbReference type="AlphaFoldDB" id="A0A0D0AYF7"/>
<evidence type="ECO:0000313" key="2">
    <source>
        <dbReference type="EMBL" id="KIK36893.1"/>
    </source>
</evidence>
<dbReference type="OrthoDB" id="61113at2759"/>
<dbReference type="STRING" id="930992.A0A0D0AYF7"/>
<keyword evidence="3" id="KW-1185">Reference proteome</keyword>
<keyword evidence="1" id="KW-0472">Membrane</keyword>
<keyword evidence="1" id="KW-1133">Transmembrane helix</keyword>
<reference evidence="3" key="2">
    <citation type="submission" date="2015-01" db="EMBL/GenBank/DDBJ databases">
        <title>Evolutionary Origins and Diversification of the Mycorrhizal Mutualists.</title>
        <authorList>
            <consortium name="DOE Joint Genome Institute"/>
            <consortium name="Mycorrhizal Genomics Consortium"/>
            <person name="Kohler A."/>
            <person name="Kuo A."/>
            <person name="Nagy L.G."/>
            <person name="Floudas D."/>
            <person name="Copeland A."/>
            <person name="Barry K.W."/>
            <person name="Cichocki N."/>
            <person name="Veneault-Fourrey C."/>
            <person name="LaButti K."/>
            <person name="Lindquist E.A."/>
            <person name="Lipzen A."/>
            <person name="Lundell T."/>
            <person name="Morin E."/>
            <person name="Murat C."/>
            <person name="Riley R."/>
            <person name="Ohm R."/>
            <person name="Sun H."/>
            <person name="Tunlid A."/>
            <person name="Henrissat B."/>
            <person name="Grigoriev I.V."/>
            <person name="Hibbett D.S."/>
            <person name="Martin F."/>
        </authorList>
    </citation>
    <scope>NUCLEOTIDE SEQUENCE [LARGE SCALE GENOMIC DNA]</scope>
    <source>
        <strain evidence="3">UH-Slu-Lm8-n1</strain>
    </source>
</reference>
<gene>
    <name evidence="2" type="ORF">CY34DRAFT_810880</name>
</gene>
<name>A0A0D0AYF7_9AGAM</name>
<dbReference type="HOGENOM" id="CLU_055652_0_1_1"/>
<evidence type="ECO:0000256" key="1">
    <source>
        <dbReference type="SAM" id="Phobius"/>
    </source>
</evidence>
<protein>
    <recommendedName>
        <fullName evidence="4">Ubiquitin 3 binding protein But2 C-terminal domain-containing protein</fullName>
    </recommendedName>
</protein>
<accession>A0A0D0AYF7</accession>
<evidence type="ECO:0008006" key="4">
    <source>
        <dbReference type="Google" id="ProtNLM"/>
    </source>
</evidence>
<dbReference type="EMBL" id="KN835491">
    <property type="protein sequence ID" value="KIK36893.1"/>
    <property type="molecule type" value="Genomic_DNA"/>
</dbReference>
<dbReference type="Proteomes" id="UP000054485">
    <property type="component" value="Unassembled WGS sequence"/>
</dbReference>
<keyword evidence="1" id="KW-0812">Transmembrane</keyword>
<sequence length="280" mass="31904">MSPRFSNHREGYRALGQAIHFGDGDLEDSPQRTKHKQTLFVWLLAITIVCTVLDFSMIVWDQFIRVDLRSAASSSDKLEQLPFQNPYLNLEILYRDPDFKSSTHDPIINNGPVIAQVSNRERQKIIPPFQRYNSVGRDRAPIYERRLLVTHELESIAQFRVLDFGMENCSLSLTVPPRNSTGDLLYADLGDSIILDVWSLPAKHKLDLYNLSWSKLPRPRVHIGHMNVSYGKTYRMPSFSCKSQSYQTFALSCSTPGCLVNVTGKDMGPSGLYLYQSQTI</sequence>
<organism evidence="2 3">
    <name type="scientific">Suillus luteus UH-Slu-Lm8-n1</name>
    <dbReference type="NCBI Taxonomy" id="930992"/>
    <lineage>
        <taxon>Eukaryota</taxon>
        <taxon>Fungi</taxon>
        <taxon>Dikarya</taxon>
        <taxon>Basidiomycota</taxon>
        <taxon>Agaricomycotina</taxon>
        <taxon>Agaricomycetes</taxon>
        <taxon>Agaricomycetidae</taxon>
        <taxon>Boletales</taxon>
        <taxon>Suillineae</taxon>
        <taxon>Suillaceae</taxon>
        <taxon>Suillus</taxon>
    </lineage>
</organism>